<feature type="non-terminal residue" evidence="1">
    <location>
        <position position="25"/>
    </location>
</feature>
<organism evidence="1">
    <name type="scientific">marine metagenome</name>
    <dbReference type="NCBI Taxonomy" id="408172"/>
    <lineage>
        <taxon>unclassified sequences</taxon>
        <taxon>metagenomes</taxon>
        <taxon>ecological metagenomes</taxon>
    </lineage>
</organism>
<evidence type="ECO:0000313" key="1">
    <source>
        <dbReference type="EMBL" id="SVB11018.1"/>
    </source>
</evidence>
<sequence length="25" mass="2920">MKHIKLWDDVFKGLAEQLPQHAITT</sequence>
<dbReference type="AlphaFoldDB" id="A0A382BB71"/>
<name>A0A382BB71_9ZZZZ</name>
<dbReference type="EMBL" id="UINC01029009">
    <property type="protein sequence ID" value="SVB11018.1"/>
    <property type="molecule type" value="Genomic_DNA"/>
</dbReference>
<proteinExistence type="predicted"/>
<reference evidence="1" key="1">
    <citation type="submission" date="2018-05" db="EMBL/GenBank/DDBJ databases">
        <authorList>
            <person name="Lanie J.A."/>
            <person name="Ng W.-L."/>
            <person name="Kazmierczak K.M."/>
            <person name="Andrzejewski T.M."/>
            <person name="Davidsen T.M."/>
            <person name="Wayne K.J."/>
            <person name="Tettelin H."/>
            <person name="Glass J.I."/>
            <person name="Rusch D."/>
            <person name="Podicherti R."/>
            <person name="Tsui H.-C.T."/>
            <person name="Winkler M.E."/>
        </authorList>
    </citation>
    <scope>NUCLEOTIDE SEQUENCE</scope>
</reference>
<protein>
    <submittedName>
        <fullName evidence="1">Uncharacterized protein</fullName>
    </submittedName>
</protein>
<gene>
    <name evidence="1" type="ORF">METZ01_LOCUS163872</name>
</gene>
<accession>A0A382BB71</accession>